<feature type="domain" description="Cadherin" evidence="17">
    <location>
        <begin position="1299"/>
        <end position="1395"/>
    </location>
</feature>
<dbReference type="InterPro" id="IPR020894">
    <property type="entry name" value="Cadherin_CS"/>
</dbReference>
<feature type="domain" description="Cadherin" evidence="17">
    <location>
        <begin position="2491"/>
        <end position="2590"/>
    </location>
</feature>
<dbReference type="FunFam" id="2.60.40.60:FF:000020">
    <property type="entry name" value="Dachsous cadherin-related 1b"/>
    <property type="match status" value="2"/>
</dbReference>
<feature type="domain" description="Cadherin" evidence="17">
    <location>
        <begin position="3127"/>
        <end position="3173"/>
    </location>
</feature>
<feature type="domain" description="Cadherin" evidence="17">
    <location>
        <begin position="912"/>
        <end position="1009"/>
    </location>
</feature>
<dbReference type="FunFam" id="2.60.40.60:FF:000033">
    <property type="entry name" value="FAT atypical cadherin 1"/>
    <property type="match status" value="2"/>
</dbReference>
<feature type="domain" description="Cadherin" evidence="17">
    <location>
        <begin position="1494"/>
        <end position="1591"/>
    </location>
</feature>
<keyword evidence="5" id="KW-0812">Transmembrane</keyword>
<dbReference type="SUPFAM" id="SSF49313">
    <property type="entry name" value="Cadherin-like"/>
    <property type="match status" value="33"/>
</dbReference>
<organism evidence="18 19">
    <name type="scientific">Desmophyllum pertusum</name>
    <dbReference type="NCBI Taxonomy" id="174260"/>
    <lineage>
        <taxon>Eukaryota</taxon>
        <taxon>Metazoa</taxon>
        <taxon>Cnidaria</taxon>
        <taxon>Anthozoa</taxon>
        <taxon>Hexacorallia</taxon>
        <taxon>Scleractinia</taxon>
        <taxon>Caryophylliina</taxon>
        <taxon>Caryophylliidae</taxon>
        <taxon>Desmophyllum</taxon>
    </lineage>
</organism>
<keyword evidence="4" id="KW-0245">EGF-like domain</keyword>
<keyword evidence="14" id="KW-0325">Glycoprotein</keyword>
<evidence type="ECO:0000313" key="18">
    <source>
        <dbReference type="EMBL" id="KAJ7379358.1"/>
    </source>
</evidence>
<evidence type="ECO:0000256" key="11">
    <source>
        <dbReference type="ARBA" id="ARBA00022989"/>
    </source>
</evidence>
<feature type="domain" description="Cadherin" evidence="17">
    <location>
        <begin position="2203"/>
        <end position="2291"/>
    </location>
</feature>
<dbReference type="CDD" id="cd11304">
    <property type="entry name" value="Cadherin_repeat"/>
    <property type="match status" value="31"/>
</dbReference>
<feature type="domain" description="Cadherin" evidence="17">
    <location>
        <begin position="2802"/>
        <end position="2905"/>
    </location>
</feature>
<evidence type="ECO:0000256" key="1">
    <source>
        <dbReference type="ARBA" id="ARBA00004135"/>
    </source>
</evidence>
<evidence type="ECO:0000256" key="13">
    <source>
        <dbReference type="ARBA" id="ARBA00023157"/>
    </source>
</evidence>
<evidence type="ECO:0000259" key="17">
    <source>
        <dbReference type="PROSITE" id="PS50268"/>
    </source>
</evidence>
<feature type="domain" description="Cadherin" evidence="17">
    <location>
        <begin position="224"/>
        <end position="325"/>
    </location>
</feature>
<feature type="domain" description="Cadherin" evidence="17">
    <location>
        <begin position="326"/>
        <end position="421"/>
    </location>
</feature>
<feature type="domain" description="Cadherin" evidence="17">
    <location>
        <begin position="1690"/>
        <end position="1786"/>
    </location>
</feature>
<dbReference type="PANTHER" id="PTHR24026">
    <property type="entry name" value="FAT ATYPICAL CADHERIN-RELATED"/>
    <property type="match status" value="1"/>
</dbReference>
<dbReference type="GO" id="GO:0042383">
    <property type="term" value="C:sarcolemma"/>
    <property type="evidence" value="ECO:0007669"/>
    <property type="project" value="UniProtKB-SubCell"/>
</dbReference>
<dbReference type="FunFam" id="2.60.40.60:FF:000123">
    <property type="entry name" value="Protocadherin beta 4"/>
    <property type="match status" value="1"/>
</dbReference>
<dbReference type="SMART" id="SM00089">
    <property type="entry name" value="PKD"/>
    <property type="match status" value="7"/>
</dbReference>
<feature type="domain" description="Cadherin" evidence="17">
    <location>
        <begin position="2106"/>
        <end position="2202"/>
    </location>
</feature>
<name>A0A9W9ZEY0_9CNID</name>
<keyword evidence="12" id="KW-0472">Membrane</keyword>
<dbReference type="GO" id="GO:0007156">
    <property type="term" value="P:homophilic cell adhesion via plasma membrane adhesion molecules"/>
    <property type="evidence" value="ECO:0007669"/>
    <property type="project" value="InterPro"/>
</dbReference>
<feature type="domain" description="Cadherin" evidence="17">
    <location>
        <begin position="716"/>
        <end position="813"/>
    </location>
</feature>
<dbReference type="Proteomes" id="UP001163046">
    <property type="component" value="Unassembled WGS sequence"/>
</dbReference>
<feature type="domain" description="Cadherin" evidence="17">
    <location>
        <begin position="1201"/>
        <end position="1298"/>
    </location>
</feature>
<dbReference type="PANTHER" id="PTHR24026:SF126">
    <property type="entry name" value="PROTOCADHERIN FAT 4"/>
    <property type="match status" value="1"/>
</dbReference>
<protein>
    <recommendedName>
        <fullName evidence="17">Cadherin domain-containing protein</fullName>
    </recommendedName>
</protein>
<dbReference type="InterPro" id="IPR002126">
    <property type="entry name" value="Cadherin-like_dom"/>
</dbReference>
<keyword evidence="9 15" id="KW-0106">Calcium</keyword>
<dbReference type="SMART" id="SM00736">
    <property type="entry name" value="CADG"/>
    <property type="match status" value="14"/>
</dbReference>
<evidence type="ECO:0000256" key="7">
    <source>
        <dbReference type="ARBA" id="ARBA00022729"/>
    </source>
</evidence>
<dbReference type="PROSITE" id="PS50268">
    <property type="entry name" value="CADHERIN_2"/>
    <property type="match status" value="33"/>
</dbReference>
<keyword evidence="11" id="KW-1133">Transmembrane helix</keyword>
<gene>
    <name evidence="18" type="ORF">OS493_016592</name>
</gene>
<comment type="caution">
    <text evidence="18">The sequence shown here is derived from an EMBL/GenBank/DDBJ whole genome shotgun (WGS) entry which is preliminary data.</text>
</comment>
<feature type="domain" description="Cadherin" evidence="17">
    <location>
        <begin position="520"/>
        <end position="617"/>
    </location>
</feature>
<proteinExistence type="predicted"/>
<feature type="signal peptide" evidence="16">
    <location>
        <begin position="1"/>
        <end position="23"/>
    </location>
</feature>
<reference evidence="18" key="1">
    <citation type="submission" date="2023-01" db="EMBL/GenBank/DDBJ databases">
        <title>Genome assembly of the deep-sea coral Lophelia pertusa.</title>
        <authorList>
            <person name="Herrera S."/>
            <person name="Cordes E."/>
        </authorList>
    </citation>
    <scope>NUCLEOTIDE SEQUENCE</scope>
    <source>
        <strain evidence="18">USNM1676648</strain>
        <tissue evidence="18">Polyp</tissue>
    </source>
</reference>
<dbReference type="SMART" id="SM00112">
    <property type="entry name" value="CA"/>
    <property type="match status" value="33"/>
</dbReference>
<evidence type="ECO:0000256" key="8">
    <source>
        <dbReference type="ARBA" id="ARBA00022737"/>
    </source>
</evidence>
<evidence type="ECO:0000256" key="6">
    <source>
        <dbReference type="ARBA" id="ARBA00022723"/>
    </source>
</evidence>
<dbReference type="GO" id="GO:0005509">
    <property type="term" value="F:calcium ion binding"/>
    <property type="evidence" value="ECO:0007669"/>
    <property type="project" value="UniProtKB-UniRule"/>
</dbReference>
<evidence type="ECO:0000256" key="16">
    <source>
        <dbReference type="SAM" id="SignalP"/>
    </source>
</evidence>
<keyword evidence="3" id="KW-1003">Cell membrane</keyword>
<evidence type="ECO:0000256" key="4">
    <source>
        <dbReference type="ARBA" id="ARBA00022536"/>
    </source>
</evidence>
<accession>A0A9W9ZEY0</accession>
<dbReference type="PRINTS" id="PR00205">
    <property type="entry name" value="CADHERIN"/>
</dbReference>
<dbReference type="Gene3D" id="2.60.40.60">
    <property type="entry name" value="Cadherins"/>
    <property type="match status" value="33"/>
</dbReference>
<feature type="domain" description="Cadherin" evidence="17">
    <location>
        <begin position="2907"/>
        <end position="3010"/>
    </location>
</feature>
<feature type="domain" description="Cadherin" evidence="17">
    <location>
        <begin position="814"/>
        <end position="911"/>
    </location>
</feature>
<dbReference type="InterPro" id="IPR015919">
    <property type="entry name" value="Cadherin-like_sf"/>
</dbReference>
<dbReference type="FunFam" id="2.60.40.60:FF:000015">
    <property type="entry name" value="FAT atypical cadherin 1"/>
    <property type="match status" value="3"/>
</dbReference>
<evidence type="ECO:0000256" key="15">
    <source>
        <dbReference type="PROSITE-ProRule" id="PRU00043"/>
    </source>
</evidence>
<feature type="domain" description="Cadherin" evidence="17">
    <location>
        <begin position="1106"/>
        <end position="1200"/>
    </location>
</feature>
<dbReference type="InterPro" id="IPR006644">
    <property type="entry name" value="Cadg"/>
</dbReference>
<feature type="domain" description="Cadherin" evidence="17">
    <location>
        <begin position="1884"/>
        <end position="1980"/>
    </location>
</feature>
<dbReference type="FunFam" id="2.60.40.60:FF:000024">
    <property type="entry name" value="FAT atypical cadherin 3"/>
    <property type="match status" value="1"/>
</dbReference>
<dbReference type="EMBL" id="MU826358">
    <property type="protein sequence ID" value="KAJ7379358.1"/>
    <property type="molecule type" value="Genomic_DNA"/>
</dbReference>
<evidence type="ECO:0000256" key="12">
    <source>
        <dbReference type="ARBA" id="ARBA00023136"/>
    </source>
</evidence>
<keyword evidence="10" id="KW-0130">Cell adhesion</keyword>
<feature type="domain" description="Cadherin" evidence="17">
    <location>
        <begin position="1592"/>
        <end position="1689"/>
    </location>
</feature>
<evidence type="ECO:0000256" key="14">
    <source>
        <dbReference type="ARBA" id="ARBA00023180"/>
    </source>
</evidence>
<feature type="domain" description="Cadherin" evidence="17">
    <location>
        <begin position="3178"/>
        <end position="3285"/>
    </location>
</feature>
<keyword evidence="19" id="KW-1185">Reference proteome</keyword>
<evidence type="ECO:0000256" key="5">
    <source>
        <dbReference type="ARBA" id="ARBA00022692"/>
    </source>
</evidence>
<feature type="domain" description="Cadherin" evidence="17">
    <location>
        <begin position="1396"/>
        <end position="1493"/>
    </location>
</feature>
<evidence type="ECO:0000256" key="3">
    <source>
        <dbReference type="ARBA" id="ARBA00022475"/>
    </source>
</evidence>
<dbReference type="PROSITE" id="PS00232">
    <property type="entry name" value="CADHERIN_1"/>
    <property type="match status" value="2"/>
</dbReference>
<feature type="domain" description="Cadherin" evidence="17">
    <location>
        <begin position="618"/>
        <end position="715"/>
    </location>
</feature>
<evidence type="ECO:0000256" key="9">
    <source>
        <dbReference type="ARBA" id="ARBA00022837"/>
    </source>
</evidence>
<feature type="domain" description="Cadherin" evidence="17">
    <location>
        <begin position="2008"/>
        <end position="2105"/>
    </location>
</feature>
<dbReference type="FunFam" id="2.60.40.60:FF:000013">
    <property type="entry name" value="Cadherin EGF LAG seven-pass G-type receptor"/>
    <property type="match status" value="3"/>
</dbReference>
<evidence type="ECO:0000256" key="2">
    <source>
        <dbReference type="ARBA" id="ARBA00004251"/>
    </source>
</evidence>
<feature type="chain" id="PRO_5040760444" description="Cadherin domain-containing protein" evidence="16">
    <location>
        <begin position="24"/>
        <end position="3299"/>
    </location>
</feature>
<dbReference type="Pfam" id="PF00028">
    <property type="entry name" value="Cadherin"/>
    <property type="match status" value="32"/>
</dbReference>
<keyword evidence="6" id="KW-0479">Metal-binding</keyword>
<feature type="domain" description="Cadherin" evidence="17">
    <location>
        <begin position="2696"/>
        <end position="2805"/>
    </location>
</feature>
<feature type="domain" description="Cadherin" evidence="17">
    <location>
        <begin position="3011"/>
        <end position="3117"/>
    </location>
</feature>
<evidence type="ECO:0000256" key="10">
    <source>
        <dbReference type="ARBA" id="ARBA00022889"/>
    </source>
</evidence>
<feature type="domain" description="Cadherin" evidence="17">
    <location>
        <begin position="1010"/>
        <end position="1105"/>
    </location>
</feature>
<feature type="domain" description="Cadherin" evidence="17">
    <location>
        <begin position="29"/>
        <end position="125"/>
    </location>
</feature>
<feature type="domain" description="Cadherin" evidence="17">
    <location>
        <begin position="2391"/>
        <end position="2490"/>
    </location>
</feature>
<feature type="domain" description="Cadherin" evidence="17">
    <location>
        <begin position="2292"/>
        <end position="2390"/>
    </location>
</feature>
<dbReference type="OrthoDB" id="6252479at2759"/>
<sequence length="3299" mass="340211">MYFHAFKLVLCVVLVWTPSFSEGAAPVFSSSSYSGSVNENVATDTTVSGITLSATDSDGDNITFSIISSAGPFKLSGVKVLTNGLAINFESQSSYSLTVQAEAAGETATASVTITVNDVNEAPSFTLSSYSGEIAENSVNGVDIITITATDPDSGDTLTYSLSGSGSTLFNVLSNGVIEVAGSLDFETTASYSLTLTATDSGSLTDTTAVVISISDANESPSFSGAPYSATVVENDAAASVVTVAATDPDSGDTVTYSLSGAKSSDFIIHASSGVVTLSNALNYESRSSYSLTVTASDGNGYGNGSVTSTSLTVTVTNQNDAPVSLSSSYSASIAEDEPSGTNVLKTGASDEDGHDILFSLSGSSDFNILNSGMIRIKSGASLDYETQDSYNLTVTFSDGSASVSKFVAISVLDRNDAPTLPSSPYSANIAEDVSVGTSAYDVDAIDQDGDTLSYSLSGAGVTHFTINANTGLVTTSQALNYEDTTSYPMTVHVSDGNGGRASTSLTITVTDANDAPEFLAAPYTAAVDEGLSSGFTLLTASAIDDDSGDTLTYSLSGTNNADFAISNSSGLISTAKSLDYETVTSYSLTVSVSDGTVTVTTSLTITVNNKNDEPTFTNAPYSAAVDENDAGAAVYTVSASDEDTADSLSFFLAGSGSADFVLDSSTGVVTLSRALDYESTSSYFLSILALDGKGGSAKTNLNVTVNDINESPSFLTTPYSASIAENLQTGTNVIQATASDEDSGDSLTYSLTGTNSSHFAISSSTGLVTTAQLLDQETVGSYTLTVTVTDGTASVTEALSITVIDTNDAPTFTGAPYAVSVVENDAAAAVYTVSATDDDSGDSVTFTLTGTGSVDFSLNPTTGVVTLTRGLDFESRPAYYLTITASDSNGGVATTSLNVTVVNQNDSPQFLNTPYTVNIGENLPVGTTVIKVVASDQDPSDTMTYSLSGANNNHFNIGSSTGVITTAQQLDRENINSYSLNVSVSDGSVTVIEGITIGVDNANDAPAFSNAPYNVSVNETSIAEIFTVSAADDDSDAVSFSLYGVGSEFFSIHASSGVLSLAGALDYETISGYTLTVRASDSNGGVAMTSLYVDVVNQNDDPAFLGTPYSTSVSEDAAVGSTVLVLTASDQDGDSLTFSLIGSSDFSIGSATGIITTSQSLDYETTSSYSLTVNVTDGSTTVSKPLTISIRDANDAPIFTNSPYTVNVTENEAAGAVYTVSATDQDSGDSVTFVLSGPGSADFSIHAVSGVVSSSQALDYESLSSYLLTVTASDTNGGMAQTTLNVTVIDQNDDPAFVSAPYSAQVDENLVSGSTVLKLTATDQDASDSLTYSIAGTNSGHFAVSSTGLITTTQVLDYETVNTYSLNICVSDSTTTVTEALTITVRDTNDAPVFDNSPYTATVPENNASAVVHTVSATDADSGDTLTFFLSGVGSGDFSILSSTGLVSLNKALDYERKSSYVLSVIVRDGHGGQTTSSLTVTVSDKNDSPSFIGTPYSVSLDEDVAIGTTVLQASAIDDDSSNNLTYSLSGSNSSDFSIASNTGIITTAVNLDYESVSSYSLTVYVTDGTESVSQAVSISITDKNDVPSFVAAPYSITVAENTTTSSLLTVSATDQDTADTLSFLLLGAGSELFSVHLTSGVVALTTALDREVTSLYTLTVRVSDSNGGVATTSLTVTVSDVNDSPQFLGTPYSATVSENLPSGSDVIKIAAIDADGDVLSYSISGTNSGHFQISSASGLVETTQVLDYETDPSYSLTVSVSDGTVNITASLTISVTNVNDAPYVTNLPANVSVVENDVTAAVIDVNATDPDGNNITFSLSGTGSDDFVINSATGLITLNAALNFEVQTLYSLTVRVSDGIGGVAAASLTIIAVNQNDVPVILGAPYTTSIEESLNSGSTAYKVAVTDEDTSDSLAFTLSGTNSNHFAISAAGIITTAQVLDYEAVSSYTLIVTVSDGTENVNTTLTISVVDTNDSPQFSNAPYTVSVDENDASAAVVNVTAMDVDSGTPFSTFVSENLPDGTSVLQITATDQDSNNTLTYALSGANSSHFQISSSTGLILTAQELDYEFLNYYSLTVSVSDGNATVSQPLTISIADANDSPMFLDAPYSVQVNENDISASVFTVNATDPDNDTLHFTLSGSRSSHFTIHSLTGLVTLTQALNFEDVAMYVLTVTLSDGEGEVNVTTLTVEVIDLNDSPSFVNTPFSAAIDENTEIGTRVIQASATDEDLNSTLASAFAISITGIISTASEIDFESCSSYSLTISVWDGTTTSTTPLTVTVNDVNDSPVFSNASYSLSVNEGTVASVSILQVSTSDQDGDTIVYSFVGITSSDFTINSANGVVSTAVELDYEKTPSYVLTVQADDGNGGKTLSGVIVTVMDLNDESPSFNSASYNGHVTENVVIGSSVMTVTASDGDAADSSLAYTLSGTNSSYFSVTSGGLIQTGSDVDYETVQGFSLTLTATDSANNTGTTTIIITVINTIDNDPVFSSASFSGNVSEDSSPGTSVARVTASDADLGDAITYALSGADSVNFTVNENTGVISSNALLDREFQDAYSITITATDSGGRFSLATVNITVSDVNDNSPVCGEAVYAASVAESAAVATSVISVACPDLDISSNGEVTYSILSGDGGAFVVNSSTGVITTSASLDYESTQEYKITVRASDAGSPPLTSSTTLIITITGVNEHTPLFTPNDTYTVTAAESLALGHDVITVSASDADAGSQGEVTYAITAGDTYGNFVIDKYTGVIEVVSGLDYETSAQITLTVTATDGDSGSPLSAQATVKVNVVDVNDNYPECLPTLLTPAVLESAAVGDVVATLNCSDKDSGSNAQLSYTISAGNSDGKFNVSSSGSVSVTDTLDYETVTSYSLVITVTDGGVSTLSTEVSVRISVSAVNEHAPVFTSGGTYSVSVPEDTSLGTELIRVTASDGDDSGHAHGRVVYSIISGNTGFFFHISADNGAIQLTRSLDREVDSSYTLVVEATDGENPVNATVSIIITDANDNEPICSPSSYSATVREDAGLGTSVLNVTCSDDDEGNNGLLVYSITSGNTNTSFTIDSNGTLSTATWLDYETTPSFALTVLARDSSSPSSSQKSVVMEISIDVTAVNEHEPVFSSAQYSTSISEVSYSMTPPSAPFYVDTISGVIRVKTSLDREQVATYSLVVTASDRDPNIADIKSSSVEFFENTTAGSNITQLQCTDQDLGANSALVYSITEGDPNSYFNISSSTGKITAAKQLNFEDAQSYSLTVEARDSSSSISSRHASLSHVDVIVTPLNEHAPAFSQPSYNVRSRKTQL</sequence>
<feature type="domain" description="Cadherin" evidence="17">
    <location>
        <begin position="2591"/>
        <end position="2694"/>
    </location>
</feature>
<dbReference type="InterPro" id="IPR022409">
    <property type="entry name" value="PKD/Chitinase_dom"/>
</dbReference>
<feature type="domain" description="Cadherin" evidence="17">
    <location>
        <begin position="422"/>
        <end position="519"/>
    </location>
</feature>
<feature type="domain" description="Cadherin" evidence="17">
    <location>
        <begin position="1787"/>
        <end position="1883"/>
    </location>
</feature>
<evidence type="ECO:0000313" key="19">
    <source>
        <dbReference type="Proteomes" id="UP001163046"/>
    </source>
</evidence>
<keyword evidence="8" id="KW-0677">Repeat</keyword>
<keyword evidence="7 16" id="KW-0732">Signal</keyword>
<feature type="domain" description="Cadherin" evidence="17">
    <location>
        <begin position="126"/>
        <end position="223"/>
    </location>
</feature>
<keyword evidence="13" id="KW-1015">Disulfide bond</keyword>
<comment type="subcellular location">
    <subcellularLocation>
        <location evidence="1">Cell membrane</location>
        <location evidence="1">Sarcolemma</location>
    </subcellularLocation>
    <subcellularLocation>
        <location evidence="2">Cell membrane</location>
        <topology evidence="2">Single-pass type I membrane protein</topology>
    </subcellularLocation>
</comment>